<evidence type="ECO:0000313" key="2">
    <source>
        <dbReference type="EMBL" id="KAH8040112.1"/>
    </source>
</evidence>
<feature type="compositionally biased region" description="Basic and acidic residues" evidence="1">
    <location>
        <begin position="156"/>
        <end position="168"/>
    </location>
</feature>
<organism evidence="2 3">
    <name type="scientific">Rhipicephalus microplus</name>
    <name type="common">Cattle tick</name>
    <name type="synonym">Boophilus microplus</name>
    <dbReference type="NCBI Taxonomy" id="6941"/>
    <lineage>
        <taxon>Eukaryota</taxon>
        <taxon>Metazoa</taxon>
        <taxon>Ecdysozoa</taxon>
        <taxon>Arthropoda</taxon>
        <taxon>Chelicerata</taxon>
        <taxon>Arachnida</taxon>
        <taxon>Acari</taxon>
        <taxon>Parasitiformes</taxon>
        <taxon>Ixodida</taxon>
        <taxon>Ixodoidea</taxon>
        <taxon>Ixodidae</taxon>
        <taxon>Rhipicephalinae</taxon>
        <taxon>Rhipicephalus</taxon>
        <taxon>Boophilus</taxon>
    </lineage>
</organism>
<proteinExistence type="predicted"/>
<reference evidence="2" key="2">
    <citation type="submission" date="2021-09" db="EMBL/GenBank/DDBJ databases">
        <authorList>
            <person name="Jia N."/>
            <person name="Wang J."/>
            <person name="Shi W."/>
            <person name="Du L."/>
            <person name="Sun Y."/>
            <person name="Zhan W."/>
            <person name="Jiang J."/>
            <person name="Wang Q."/>
            <person name="Zhang B."/>
            <person name="Ji P."/>
            <person name="Sakyi L.B."/>
            <person name="Cui X."/>
            <person name="Yuan T."/>
            <person name="Jiang B."/>
            <person name="Yang W."/>
            <person name="Lam T.T.-Y."/>
            <person name="Chang Q."/>
            <person name="Ding S."/>
            <person name="Wang X."/>
            <person name="Zhu J."/>
            <person name="Ruan X."/>
            <person name="Zhao L."/>
            <person name="Wei J."/>
            <person name="Que T."/>
            <person name="Du C."/>
            <person name="Cheng J."/>
            <person name="Dai P."/>
            <person name="Han X."/>
            <person name="Huang E."/>
            <person name="Gao Y."/>
            <person name="Liu J."/>
            <person name="Shao H."/>
            <person name="Ye R."/>
            <person name="Li L."/>
            <person name="Wei W."/>
            <person name="Wang X."/>
            <person name="Wang C."/>
            <person name="Huo Q."/>
            <person name="Li W."/>
            <person name="Guo W."/>
            <person name="Chen H."/>
            <person name="Chen S."/>
            <person name="Zhou L."/>
            <person name="Zhou L."/>
            <person name="Ni X."/>
            <person name="Tian J."/>
            <person name="Zhou Y."/>
            <person name="Sheng Y."/>
            <person name="Liu T."/>
            <person name="Pan Y."/>
            <person name="Xia L."/>
            <person name="Li J."/>
            <person name="Zhao F."/>
            <person name="Cao W."/>
        </authorList>
    </citation>
    <scope>NUCLEOTIDE SEQUENCE</scope>
    <source>
        <strain evidence="2">Rmic-2018</strain>
        <tissue evidence="2">Larvae</tissue>
    </source>
</reference>
<dbReference type="Proteomes" id="UP000821866">
    <property type="component" value="Chromosome 1"/>
</dbReference>
<name>A0A9J6F1V7_RHIMP</name>
<accession>A0A9J6F1V7</accession>
<reference evidence="2" key="1">
    <citation type="journal article" date="2020" name="Cell">
        <title>Large-Scale Comparative Analyses of Tick Genomes Elucidate Their Genetic Diversity and Vector Capacities.</title>
        <authorList>
            <consortium name="Tick Genome and Microbiome Consortium (TIGMIC)"/>
            <person name="Jia N."/>
            <person name="Wang J."/>
            <person name="Shi W."/>
            <person name="Du L."/>
            <person name="Sun Y."/>
            <person name="Zhan W."/>
            <person name="Jiang J.F."/>
            <person name="Wang Q."/>
            <person name="Zhang B."/>
            <person name="Ji P."/>
            <person name="Bell-Sakyi L."/>
            <person name="Cui X.M."/>
            <person name="Yuan T.T."/>
            <person name="Jiang B.G."/>
            <person name="Yang W.F."/>
            <person name="Lam T.T."/>
            <person name="Chang Q.C."/>
            <person name="Ding S.J."/>
            <person name="Wang X.J."/>
            <person name="Zhu J.G."/>
            <person name="Ruan X.D."/>
            <person name="Zhao L."/>
            <person name="Wei J.T."/>
            <person name="Ye R.Z."/>
            <person name="Que T.C."/>
            <person name="Du C.H."/>
            <person name="Zhou Y.H."/>
            <person name="Cheng J.X."/>
            <person name="Dai P.F."/>
            <person name="Guo W.B."/>
            <person name="Han X.H."/>
            <person name="Huang E.J."/>
            <person name="Li L.F."/>
            <person name="Wei W."/>
            <person name="Gao Y.C."/>
            <person name="Liu J.Z."/>
            <person name="Shao H.Z."/>
            <person name="Wang X."/>
            <person name="Wang C.C."/>
            <person name="Yang T.C."/>
            <person name="Huo Q.B."/>
            <person name="Li W."/>
            <person name="Chen H.Y."/>
            <person name="Chen S.E."/>
            <person name="Zhou L.G."/>
            <person name="Ni X.B."/>
            <person name="Tian J.H."/>
            <person name="Sheng Y."/>
            <person name="Liu T."/>
            <person name="Pan Y.S."/>
            <person name="Xia L.Y."/>
            <person name="Li J."/>
            <person name="Zhao F."/>
            <person name="Cao W.C."/>
        </authorList>
    </citation>
    <scope>NUCLEOTIDE SEQUENCE</scope>
    <source>
        <strain evidence="2">Rmic-2018</strain>
    </source>
</reference>
<feature type="region of interest" description="Disordered" evidence="1">
    <location>
        <begin position="156"/>
        <end position="183"/>
    </location>
</feature>
<dbReference type="EMBL" id="JABSTU010000001">
    <property type="protein sequence ID" value="KAH8040112.1"/>
    <property type="molecule type" value="Genomic_DNA"/>
</dbReference>
<dbReference type="AlphaFoldDB" id="A0A9J6F1V7"/>
<evidence type="ECO:0000256" key="1">
    <source>
        <dbReference type="SAM" id="MobiDB-lite"/>
    </source>
</evidence>
<gene>
    <name evidence="2" type="ORF">HPB51_009368</name>
</gene>
<sequence length="183" mass="20480">MAAPGSAVRYRSWISSYDKGAKQLALNVFGTLRKEGGKSSSLSSLIKRTAAFTNVTERALYKWAEEHDKHGEVLSPKTLCRGGRGRDREQLLDDFDIGVSRRVMHGFCKRWEIPTARKLAAYFKDDSLPSVFATTIHSMPLRHCPCWPEDEASCRRDATTKEDNRDGVFLEESAAATADRPAN</sequence>
<evidence type="ECO:0000313" key="3">
    <source>
        <dbReference type="Proteomes" id="UP000821866"/>
    </source>
</evidence>
<comment type="caution">
    <text evidence="2">The sequence shown here is derived from an EMBL/GenBank/DDBJ whole genome shotgun (WGS) entry which is preliminary data.</text>
</comment>
<protein>
    <submittedName>
        <fullName evidence="2">Uncharacterized protein</fullName>
    </submittedName>
</protein>
<keyword evidence="3" id="KW-1185">Reference proteome</keyword>